<dbReference type="RefSeq" id="WP_007390954.1">
    <property type="nucleotide sequence ID" value="NZ_AFIJ01000020.1"/>
</dbReference>
<dbReference type="InterPro" id="IPR029149">
    <property type="entry name" value="Creatin/AminoP/Spt16_N"/>
</dbReference>
<organism evidence="3 4">
    <name type="scientific">Megasphaera lornae</name>
    <dbReference type="NCBI Taxonomy" id="1000568"/>
    <lineage>
        <taxon>Bacteria</taxon>
        <taxon>Bacillati</taxon>
        <taxon>Bacillota</taxon>
        <taxon>Negativicutes</taxon>
        <taxon>Veillonellales</taxon>
        <taxon>Veillonellaceae</taxon>
        <taxon>Megasphaera</taxon>
    </lineage>
</organism>
<evidence type="ECO:0000313" key="4">
    <source>
        <dbReference type="Proteomes" id="UP000004018"/>
    </source>
</evidence>
<dbReference type="PANTHER" id="PTHR46112">
    <property type="entry name" value="AMINOPEPTIDASE"/>
    <property type="match status" value="1"/>
</dbReference>
<keyword evidence="4" id="KW-1185">Reference proteome</keyword>
<evidence type="ECO:0000313" key="3">
    <source>
        <dbReference type="EMBL" id="EGL40923.1"/>
    </source>
</evidence>
<dbReference type="InterPro" id="IPR036005">
    <property type="entry name" value="Creatinase/aminopeptidase-like"/>
</dbReference>
<dbReference type="EMBL" id="AFIJ01000020">
    <property type="protein sequence ID" value="EGL40923.1"/>
    <property type="molecule type" value="Genomic_DNA"/>
</dbReference>
<dbReference type="Proteomes" id="UP000004018">
    <property type="component" value="Unassembled WGS sequence"/>
</dbReference>
<evidence type="ECO:0000259" key="2">
    <source>
        <dbReference type="Pfam" id="PF01321"/>
    </source>
</evidence>
<dbReference type="Pfam" id="PF01321">
    <property type="entry name" value="Creatinase_N"/>
    <property type="match status" value="1"/>
</dbReference>
<evidence type="ECO:0000259" key="1">
    <source>
        <dbReference type="Pfam" id="PF00557"/>
    </source>
</evidence>
<dbReference type="Gene3D" id="3.40.350.10">
    <property type="entry name" value="Creatinase/prolidase N-terminal domain"/>
    <property type="match status" value="1"/>
</dbReference>
<dbReference type="Gene3D" id="3.90.230.10">
    <property type="entry name" value="Creatinase/methionine aminopeptidase superfamily"/>
    <property type="match status" value="1"/>
</dbReference>
<dbReference type="PANTHER" id="PTHR46112:SF3">
    <property type="entry name" value="AMINOPEPTIDASE YPDF"/>
    <property type="match status" value="1"/>
</dbReference>
<name>A0ABN0D3I8_9FIRM</name>
<gene>
    <name evidence="3" type="ORF">HMPREF1039_1061</name>
</gene>
<comment type="caution">
    <text evidence="3">The sequence shown here is derived from an EMBL/GenBank/DDBJ whole genome shotgun (WGS) entry which is preliminary data.</text>
</comment>
<proteinExistence type="predicted"/>
<dbReference type="SUPFAM" id="SSF55920">
    <property type="entry name" value="Creatinase/aminopeptidase"/>
    <property type="match status" value="1"/>
</dbReference>
<dbReference type="SUPFAM" id="SSF53092">
    <property type="entry name" value="Creatinase/prolidase N-terminal domain"/>
    <property type="match status" value="1"/>
</dbReference>
<protein>
    <submittedName>
        <fullName evidence="3">Creatinase</fullName>
    </submittedName>
</protein>
<sequence length="353" mass="38495">MIQERVKNLRAYMATQHADGVVILQPENLRYFSDFTGGEGALVVTHATAELWTDARYTEQAALQSGTVYAVKNHEGKLAAAISGSLAAAGQVLYEQQVLTHYMYEALAARSQGRFVGVDLTPLRAVKTSAEIAATRKACAIADAAFAKVLPRLHPGMTEREAAAQLECEMLLAGSEEKSFTTIVASGKRSAMPHGTATDKPLETGDFITFDFGAVWNGYHSDMTRTIVLGHASQEQKEFYRLVRESQQLGLSLIKPGMNCREADAEVRAFLTERGMGKYFTHSLGHGTGLEIHEAPILSPRSTATLRKNMIVTVEPGLYIEGKYGVRIEDSLAVTATGCEVLTQTSKELMELF</sequence>
<dbReference type="InterPro" id="IPR000587">
    <property type="entry name" value="Creatinase_N"/>
</dbReference>
<feature type="domain" description="Peptidase M24" evidence="1">
    <location>
        <begin position="134"/>
        <end position="336"/>
    </location>
</feature>
<feature type="domain" description="Creatinase N-terminal" evidence="2">
    <location>
        <begin position="5"/>
        <end position="117"/>
    </location>
</feature>
<accession>A0ABN0D3I8</accession>
<dbReference type="Pfam" id="PF00557">
    <property type="entry name" value="Peptidase_M24"/>
    <property type="match status" value="1"/>
</dbReference>
<dbReference type="InterPro" id="IPR000994">
    <property type="entry name" value="Pept_M24"/>
</dbReference>
<dbReference type="InterPro" id="IPR050659">
    <property type="entry name" value="Peptidase_M24B"/>
</dbReference>
<reference evidence="3 4" key="1">
    <citation type="submission" date="2011-04" db="EMBL/GenBank/DDBJ databases">
        <authorList>
            <person name="Harkins D.M."/>
            <person name="Madupu R."/>
            <person name="Durkin A.S."/>
            <person name="Torralba M."/>
            <person name="Methe B."/>
            <person name="Sutton G.G."/>
            <person name="Nelson K.E."/>
        </authorList>
    </citation>
    <scope>NUCLEOTIDE SEQUENCE [LARGE SCALE GENOMIC DNA]</scope>
    <source>
        <strain evidence="3 4">UPII 199-6</strain>
    </source>
</reference>
<dbReference type="CDD" id="cd01092">
    <property type="entry name" value="APP-like"/>
    <property type="match status" value="1"/>
</dbReference>